<proteinExistence type="predicted"/>
<keyword evidence="3" id="KW-1185">Reference proteome</keyword>
<accession>A0AAE3GXM4</accession>
<gene>
    <name evidence="2" type="ORF">NJ959_24995</name>
</gene>
<comment type="caution">
    <text evidence="2">The sequence shown here is derived from an EMBL/GenBank/DDBJ whole genome shotgun (WGS) entry which is preliminary data.</text>
</comment>
<dbReference type="EMBL" id="JAMZMM010000378">
    <property type="protein sequence ID" value="MCP2731691.1"/>
    <property type="molecule type" value="Genomic_DNA"/>
</dbReference>
<reference evidence="2" key="1">
    <citation type="submission" date="2022-06" db="EMBL/GenBank/DDBJ databases">
        <title>New cyanobacteria of genus Symplocastrum in benthos of Lake Baikal.</title>
        <authorList>
            <person name="Sorokovikova E."/>
            <person name="Tikhonova I."/>
            <person name="Krasnopeev A."/>
            <person name="Evseev P."/>
            <person name="Gladkikh A."/>
            <person name="Belykh O."/>
        </authorList>
    </citation>
    <scope>NUCLEOTIDE SEQUENCE</scope>
    <source>
        <strain evidence="2">BBK-W-15</strain>
    </source>
</reference>
<keyword evidence="1" id="KW-0472">Membrane</keyword>
<keyword evidence="1" id="KW-1133">Transmembrane helix</keyword>
<keyword evidence="1" id="KW-0812">Transmembrane</keyword>
<organism evidence="2 3">
    <name type="scientific">Limnofasciculus baicalensis BBK-W-15</name>
    <dbReference type="NCBI Taxonomy" id="2699891"/>
    <lineage>
        <taxon>Bacteria</taxon>
        <taxon>Bacillati</taxon>
        <taxon>Cyanobacteriota</taxon>
        <taxon>Cyanophyceae</taxon>
        <taxon>Coleofasciculales</taxon>
        <taxon>Coleofasciculaceae</taxon>
        <taxon>Limnofasciculus</taxon>
        <taxon>Limnofasciculus baicalensis</taxon>
    </lineage>
</organism>
<feature type="transmembrane region" description="Helical" evidence="1">
    <location>
        <begin position="26"/>
        <end position="45"/>
    </location>
</feature>
<evidence type="ECO:0000313" key="3">
    <source>
        <dbReference type="Proteomes" id="UP001204953"/>
    </source>
</evidence>
<sequence length="148" mass="17045">MLKIKNFILNQFSQNLRIFIKNRGSVIFLGSFTFFVSIVTTPLLGNSQPIESLSPNPLLVERDIELLSMSSSTPSTTLSENESLEWGIKTQEEGDNYKYYLSSVSYKKQGNILWTIPLPERLTNRVIGYNKRTLPPRYFLFSYFLGFV</sequence>
<dbReference type="RefSeq" id="WP_254014424.1">
    <property type="nucleotide sequence ID" value="NZ_JAMZMM010000378.1"/>
</dbReference>
<protein>
    <submittedName>
        <fullName evidence="2">Uncharacterized protein</fullName>
    </submittedName>
</protein>
<evidence type="ECO:0000313" key="2">
    <source>
        <dbReference type="EMBL" id="MCP2731691.1"/>
    </source>
</evidence>
<dbReference type="Proteomes" id="UP001204953">
    <property type="component" value="Unassembled WGS sequence"/>
</dbReference>
<evidence type="ECO:0000256" key="1">
    <source>
        <dbReference type="SAM" id="Phobius"/>
    </source>
</evidence>
<name>A0AAE3GXM4_9CYAN</name>
<dbReference type="AlphaFoldDB" id="A0AAE3GXM4"/>